<evidence type="ECO:0000256" key="1">
    <source>
        <dbReference type="ARBA" id="ARBA00034078"/>
    </source>
</evidence>
<dbReference type="InterPro" id="IPR039261">
    <property type="entry name" value="FNR_nucleotide-bd"/>
</dbReference>
<evidence type="ECO:0000259" key="2">
    <source>
        <dbReference type="PROSITE" id="PS51085"/>
    </source>
</evidence>
<reference evidence="4 5" key="1">
    <citation type="submission" date="2020-08" db="EMBL/GenBank/DDBJ databases">
        <title>Functional genomics of gut bacteria from endangered species of beetles.</title>
        <authorList>
            <person name="Carlos-Shanley C."/>
        </authorList>
    </citation>
    <scope>NUCLEOTIDE SEQUENCE [LARGE SCALE GENOMIC DNA]</scope>
    <source>
        <strain evidence="4 5">S00202</strain>
    </source>
</reference>
<dbReference type="InterPro" id="IPR017927">
    <property type="entry name" value="FAD-bd_FR_type"/>
</dbReference>
<feature type="domain" description="FAD-binding FR-type" evidence="3">
    <location>
        <begin position="89"/>
        <end position="187"/>
    </location>
</feature>
<dbReference type="InterPro" id="IPR050415">
    <property type="entry name" value="MRET"/>
</dbReference>
<dbReference type="SUPFAM" id="SSF54292">
    <property type="entry name" value="2Fe-2S ferredoxin-like"/>
    <property type="match status" value="1"/>
</dbReference>
<dbReference type="AlphaFoldDB" id="A0A7X0BS10"/>
<accession>A0A7X0BS10</accession>
<evidence type="ECO:0000313" key="4">
    <source>
        <dbReference type="EMBL" id="MBB6341378.1"/>
    </source>
</evidence>
<sequence>MPQLSVAGQQFEVALGSNLLDALKVSGIAVPSSCRAGSCLVCQVRCVAGELQDAQPQALPAERYAEGWRLACQCRVAGDAEVEVFDPARAGMLATVVGHDWLTPDVLRLRLLPERALRYQAGQHVQLCASPELLRPYSLASLPDEDRWLEFHVQCRTQGAFSQFARQLQQGSTLRLGALQGGSLHYDAEWQSRPLLLLASGTGLAPLYGVLREALRQGHAAPICLCHVAHDAQGHYLRQELLALAVEHPQLRLEFIVAAELPAFLAQFRLVERSSIALVCAHPARVEAFAKSLYLAGLPRTQVFADVFVSANEQGE</sequence>
<dbReference type="PRINTS" id="PR00371">
    <property type="entry name" value="FPNCR"/>
</dbReference>
<dbReference type="InterPro" id="IPR001709">
    <property type="entry name" value="Flavoprot_Pyr_Nucl_cyt_Rdtase"/>
</dbReference>
<dbReference type="PROSITE" id="PS51085">
    <property type="entry name" value="2FE2S_FER_2"/>
    <property type="match status" value="1"/>
</dbReference>
<name>A0A7X0BS10_9PSED</name>
<dbReference type="PANTHER" id="PTHR47354">
    <property type="entry name" value="NADH OXIDOREDUCTASE HCR"/>
    <property type="match status" value="1"/>
</dbReference>
<dbReference type="GO" id="GO:0016491">
    <property type="term" value="F:oxidoreductase activity"/>
    <property type="evidence" value="ECO:0007669"/>
    <property type="project" value="InterPro"/>
</dbReference>
<organism evidence="4 5">
    <name type="scientific">Pseudomonas fluvialis</name>
    <dbReference type="NCBI Taxonomy" id="1793966"/>
    <lineage>
        <taxon>Bacteria</taxon>
        <taxon>Pseudomonadati</taxon>
        <taxon>Pseudomonadota</taxon>
        <taxon>Gammaproteobacteria</taxon>
        <taxon>Pseudomonadales</taxon>
        <taxon>Pseudomonadaceae</taxon>
        <taxon>Pseudomonas</taxon>
    </lineage>
</organism>
<dbReference type="CDD" id="cd00207">
    <property type="entry name" value="fer2"/>
    <property type="match status" value="1"/>
</dbReference>
<proteinExistence type="predicted"/>
<dbReference type="PROSITE" id="PS51384">
    <property type="entry name" value="FAD_FR"/>
    <property type="match status" value="1"/>
</dbReference>
<dbReference type="GO" id="GO:0051536">
    <property type="term" value="F:iron-sulfur cluster binding"/>
    <property type="evidence" value="ECO:0007669"/>
    <property type="project" value="InterPro"/>
</dbReference>
<dbReference type="RefSeq" id="WP_184682048.1">
    <property type="nucleotide sequence ID" value="NZ_JACHLL010000002.1"/>
</dbReference>
<keyword evidence="5" id="KW-1185">Reference proteome</keyword>
<protein>
    <submittedName>
        <fullName evidence="4">Ferredoxin-NADP reductase</fullName>
    </submittedName>
</protein>
<dbReference type="NCBIfam" id="NF004317">
    <property type="entry name" value="PRK05713.1"/>
    <property type="match status" value="1"/>
</dbReference>
<dbReference type="PANTHER" id="PTHR47354:SF3">
    <property type="entry name" value="OXIDOREDUCTASE-RELATED"/>
    <property type="match status" value="1"/>
</dbReference>
<dbReference type="Pfam" id="PF00970">
    <property type="entry name" value="FAD_binding_6"/>
    <property type="match status" value="1"/>
</dbReference>
<gene>
    <name evidence="4" type="ORF">HNP49_001535</name>
</gene>
<dbReference type="Pfam" id="PF00175">
    <property type="entry name" value="NAD_binding_1"/>
    <property type="match status" value="1"/>
</dbReference>
<dbReference type="InterPro" id="IPR017938">
    <property type="entry name" value="Riboflavin_synthase-like_b-brl"/>
</dbReference>
<dbReference type="Gene3D" id="2.40.30.10">
    <property type="entry name" value="Translation factors"/>
    <property type="match status" value="1"/>
</dbReference>
<dbReference type="PRINTS" id="PR00410">
    <property type="entry name" value="PHEHYDRXLASE"/>
</dbReference>
<dbReference type="InterPro" id="IPR036010">
    <property type="entry name" value="2Fe-2S_ferredoxin-like_sf"/>
</dbReference>
<dbReference type="Pfam" id="PF00111">
    <property type="entry name" value="Fer2"/>
    <property type="match status" value="1"/>
</dbReference>
<dbReference type="InterPro" id="IPR012675">
    <property type="entry name" value="Beta-grasp_dom_sf"/>
</dbReference>
<dbReference type="InterPro" id="IPR008333">
    <property type="entry name" value="Cbr1-like_FAD-bd_dom"/>
</dbReference>
<dbReference type="EMBL" id="JACHLL010000002">
    <property type="protein sequence ID" value="MBB6341378.1"/>
    <property type="molecule type" value="Genomic_DNA"/>
</dbReference>
<evidence type="ECO:0000259" key="3">
    <source>
        <dbReference type="PROSITE" id="PS51384"/>
    </source>
</evidence>
<dbReference type="Proteomes" id="UP000557193">
    <property type="component" value="Unassembled WGS sequence"/>
</dbReference>
<feature type="domain" description="2Fe-2S ferredoxin-type" evidence="2">
    <location>
        <begin position="2"/>
        <end position="88"/>
    </location>
</feature>
<dbReference type="InterPro" id="IPR001041">
    <property type="entry name" value="2Fe-2S_ferredoxin-type"/>
</dbReference>
<dbReference type="InterPro" id="IPR001433">
    <property type="entry name" value="OxRdtase_FAD/NAD-bd"/>
</dbReference>
<dbReference type="Gene3D" id="3.10.20.30">
    <property type="match status" value="1"/>
</dbReference>
<dbReference type="Gene3D" id="3.40.50.80">
    <property type="entry name" value="Nucleotide-binding domain of ferredoxin-NADP reductase (FNR) module"/>
    <property type="match status" value="1"/>
</dbReference>
<dbReference type="SUPFAM" id="SSF63380">
    <property type="entry name" value="Riboflavin synthase domain-like"/>
    <property type="match status" value="1"/>
</dbReference>
<evidence type="ECO:0000313" key="5">
    <source>
        <dbReference type="Proteomes" id="UP000557193"/>
    </source>
</evidence>
<comment type="caution">
    <text evidence="4">The sequence shown here is derived from an EMBL/GenBank/DDBJ whole genome shotgun (WGS) entry which is preliminary data.</text>
</comment>
<dbReference type="SUPFAM" id="SSF52343">
    <property type="entry name" value="Ferredoxin reductase-like, C-terminal NADP-linked domain"/>
    <property type="match status" value="1"/>
</dbReference>
<comment type="cofactor">
    <cofactor evidence="1">
        <name>[2Fe-2S] cluster</name>
        <dbReference type="ChEBI" id="CHEBI:190135"/>
    </cofactor>
</comment>